<feature type="compositionally biased region" description="Basic residues" evidence="5">
    <location>
        <begin position="1135"/>
        <end position="1144"/>
    </location>
</feature>
<keyword evidence="2 3" id="KW-0040">ANK repeat</keyword>
<feature type="compositionally biased region" description="Basic and acidic residues" evidence="5">
    <location>
        <begin position="1193"/>
        <end position="1207"/>
    </location>
</feature>
<feature type="repeat" description="ANK" evidence="3">
    <location>
        <begin position="65"/>
        <end position="97"/>
    </location>
</feature>
<feature type="compositionally biased region" description="Polar residues" evidence="5">
    <location>
        <begin position="1122"/>
        <end position="1134"/>
    </location>
</feature>
<evidence type="ECO:0000256" key="5">
    <source>
        <dbReference type="SAM" id="MobiDB-lite"/>
    </source>
</evidence>
<feature type="compositionally biased region" description="Low complexity" evidence="5">
    <location>
        <begin position="540"/>
        <end position="551"/>
    </location>
</feature>
<dbReference type="CDD" id="cd00063">
    <property type="entry name" value="FN3"/>
    <property type="match status" value="1"/>
</dbReference>
<feature type="repeat" description="ANK" evidence="3">
    <location>
        <begin position="131"/>
        <end position="163"/>
    </location>
</feature>
<dbReference type="InterPro" id="IPR000719">
    <property type="entry name" value="Prot_kinase_dom"/>
</dbReference>
<dbReference type="SUPFAM" id="SSF49265">
    <property type="entry name" value="Fibronectin type III"/>
    <property type="match status" value="1"/>
</dbReference>
<evidence type="ECO:0000313" key="7">
    <source>
        <dbReference type="EMBL" id="KAJ6243487.1"/>
    </source>
</evidence>
<dbReference type="EMBL" id="JAOAOG010000168">
    <property type="protein sequence ID" value="KAJ6243487.1"/>
    <property type="molecule type" value="Genomic_DNA"/>
</dbReference>
<dbReference type="SUPFAM" id="SSF81296">
    <property type="entry name" value="E set domains"/>
    <property type="match status" value="1"/>
</dbReference>
<dbReference type="PROSITE" id="PS50297">
    <property type="entry name" value="ANK_REP_REGION"/>
    <property type="match status" value="6"/>
</dbReference>
<dbReference type="InterPro" id="IPR036116">
    <property type="entry name" value="FN3_sf"/>
</dbReference>
<dbReference type="PANTHER" id="PTHR24198:SF165">
    <property type="entry name" value="ANKYRIN REPEAT-CONTAINING PROTEIN-RELATED"/>
    <property type="match status" value="1"/>
</dbReference>
<dbReference type="PROSITE" id="PS50011">
    <property type="entry name" value="PROTEIN_KINASE_DOM"/>
    <property type="match status" value="1"/>
</dbReference>
<dbReference type="Gene3D" id="1.10.510.10">
    <property type="entry name" value="Transferase(Phosphotransferase) domain 1"/>
    <property type="match status" value="1"/>
</dbReference>
<dbReference type="Gene3D" id="2.60.40.10">
    <property type="entry name" value="Immunoglobulins"/>
    <property type="match status" value="2"/>
</dbReference>
<dbReference type="PROSITE" id="PS50194">
    <property type="entry name" value="FILAMIN_REPEAT"/>
    <property type="match status" value="1"/>
</dbReference>
<evidence type="ECO:0000256" key="4">
    <source>
        <dbReference type="PROSITE-ProRule" id="PRU00087"/>
    </source>
</evidence>
<feature type="region of interest" description="Disordered" evidence="5">
    <location>
        <begin position="591"/>
        <end position="644"/>
    </location>
</feature>
<feature type="repeat" description="ANK" evidence="3">
    <location>
        <begin position="99"/>
        <end position="122"/>
    </location>
</feature>
<feature type="compositionally biased region" description="Basic and acidic residues" evidence="5">
    <location>
        <begin position="615"/>
        <end position="626"/>
    </location>
</feature>
<gene>
    <name evidence="7" type="ORF">M0813_21924</name>
</gene>
<feature type="compositionally biased region" description="Basic residues" evidence="5">
    <location>
        <begin position="1167"/>
        <end position="1192"/>
    </location>
</feature>
<dbReference type="InterPro" id="IPR003961">
    <property type="entry name" value="FN3_dom"/>
</dbReference>
<dbReference type="Gene3D" id="1.25.40.20">
    <property type="entry name" value="Ankyrin repeat-containing domain"/>
    <property type="match status" value="2"/>
</dbReference>
<evidence type="ECO:0000256" key="2">
    <source>
        <dbReference type="ARBA" id="ARBA00023043"/>
    </source>
</evidence>
<feature type="compositionally biased region" description="Low complexity" evidence="5">
    <location>
        <begin position="592"/>
        <end position="614"/>
    </location>
</feature>
<keyword evidence="8" id="KW-1185">Reference proteome</keyword>
<keyword evidence="1" id="KW-0677">Repeat</keyword>
<feature type="region of interest" description="Disordered" evidence="5">
    <location>
        <begin position="1122"/>
        <end position="1207"/>
    </location>
</feature>
<reference evidence="7" key="1">
    <citation type="submission" date="2022-08" db="EMBL/GenBank/DDBJ databases">
        <title>Novel sulfate-reducing endosymbionts in the free-living metamonad Anaeramoeba.</title>
        <authorList>
            <person name="Jerlstrom-Hultqvist J."/>
            <person name="Cepicka I."/>
            <person name="Gallot-Lavallee L."/>
            <person name="Salas-Leiva D."/>
            <person name="Curtis B.A."/>
            <person name="Zahonova K."/>
            <person name="Pipaliya S."/>
            <person name="Dacks J."/>
            <person name="Roger A.J."/>
        </authorList>
    </citation>
    <scope>NUCLEOTIDE SEQUENCE</scope>
    <source>
        <strain evidence="7">Schooner1</strain>
    </source>
</reference>
<dbReference type="PROSITE" id="PS50088">
    <property type="entry name" value="ANK_REPEAT"/>
    <property type="match status" value="6"/>
</dbReference>
<proteinExistence type="predicted"/>
<dbReference type="PANTHER" id="PTHR24198">
    <property type="entry name" value="ANKYRIN REPEAT AND PROTEIN KINASE DOMAIN-CONTAINING PROTEIN"/>
    <property type="match status" value="1"/>
</dbReference>
<feature type="repeat" description="Filamin" evidence="4">
    <location>
        <begin position="645"/>
        <end position="686"/>
    </location>
</feature>
<dbReference type="Pfam" id="PF12796">
    <property type="entry name" value="Ank_2"/>
    <property type="match status" value="2"/>
</dbReference>
<feature type="region of interest" description="Disordered" evidence="5">
    <location>
        <begin position="529"/>
        <end position="551"/>
    </location>
</feature>
<feature type="repeat" description="ANK" evidence="3">
    <location>
        <begin position="196"/>
        <end position="228"/>
    </location>
</feature>
<name>A0ABQ8YFW4_9EUKA</name>
<dbReference type="InterPro" id="IPR002110">
    <property type="entry name" value="Ankyrin_rpt"/>
</dbReference>
<dbReference type="InterPro" id="IPR017868">
    <property type="entry name" value="Filamin/ABP280_repeat-like"/>
</dbReference>
<sequence>MENIFEAVRNNDLEKIKYFLECNIPINTVSISGETLLHAACQDCSISVLDYLLKNGANPKILLPDGRNTIHVATEYGQLEKIKLLEKQGVPINTVDFYYGISPLHLAAQICNKEIVEYLIKKIHPDQAMFKNYTAVHIAARNGDLKCLKILTKYNANLEAKANYTALLIATENEHEKIIKYLLNEECDLNCKTKYLGNSCLHIACKVGNKKIVKLLIEQGININEVNKKKESGLHIAIRENHWEIIEILLESNIDLTLVSKSGKLAIEIAISHQEKKIQEMVSKYSQIKRIHCLNSSTSTLLIEWHVQDIFKDSEIYEVHHGHVDIPENAKILKVKQCNLKMAGLDQNTEYFFRVRPKKNGKWFEWSKLTIFRTELLTVPHQINSESIISIYNDENDTTKIKWMTPSENIDLYEITINSTIYKQSKVNEFIFEGQANMASIRAHNQLGFGEWSNKVFQVPIPQLCYRITQRTNFRADLGKIYFDFQLVGKNNKKFSCGGNWDPGFKFMIKKKIEPKKKKKIIHTKSNINTNKNKNKNTKKIQNNQSKTNQKNHNINNLYLFKENEQITIKSNSKQKLKNKKIKINHKKKIKNLNNKNNNYSINSNSNNKSNVNIDNKKKPIKDKIQLQKKKKIHKKKKNKKLNGEVEDRHDGTYRFSFWCNKSGHYIGTVLFNKEIVSGSTFEFNIIPGKFSLQHSDFVIRGKNSITLVGDKLKINFVLRDKYLNRIPTFQNERIRCYFCPLAGEIKNPILKFENGIYTTQVIPLLSGYHYFLIRSEDQSITHFFNIEPNRNLKMKFPKIENPILTKKRKSQVYKLQKSKNRQLNINNNGGGGSNNNLNPNQNEIFYQFENNLLKDNYPRNKTFGTELLGMKINLKIYFNINQQSIQLFLQDIDCLASISHPACGRFIGCTYINYWGEKRFCLIWKAIKGSPLSSIQNKLQVSNKLKILLSISKVMKYLHGKNICHYQLKPSNIYIPNTKKDNVIIKNFGFQYVLQQKLCSTKKTKSFKFLDPKLKSVKEYTYYNDVYSFGILMKYLLIGNLEKSMNSKFYSLQQLIEECTNTIDPLSRPSFKMIYTRLKQIIDKILHFSFFQIDKFELFGTIHKTSIKYYTNENTISLFQDTSKGSSNSNNLVHNKKEKRNTKGKVDKKENMKRKVRGDQKENVKRKARGDKKENMKRKARGDKKENVKRKEKGDKKKQNGLNDKKEKIQMKNTIINSEKISTKEIKKNTRIELDLQSIPDSSFYSAQLYFSAKKLFKDFIKNEKVKIHKITLLLNQNLEKNFRKTIVQWKKKFSNSNENATGNGNGNENINNNINNNTKLNEKEKNSLENAVLNYLMNLKTSKFNIGKAKRSVFVWYLLKNNKQKTALCANGFNSKHFEKPLVFTHYFPNINKLKKMKNQFQICGSWVLLGNVLPVWRGNAKTLKQIHFQPHYDSIYSIDCKLIQKNNSNDQSVSSSKLDENKGKGKDKDKELLIGNVTSDLIITQNTNAILPRFLIDFSFK</sequence>
<dbReference type="SMART" id="SM00220">
    <property type="entry name" value="S_TKc"/>
    <property type="match status" value="1"/>
</dbReference>
<keyword evidence="7" id="KW-0649">Protein kinase inhibitor</keyword>
<dbReference type="SUPFAM" id="SSF48403">
    <property type="entry name" value="Ankyrin repeat"/>
    <property type="match status" value="1"/>
</dbReference>
<protein>
    <submittedName>
        <fullName evidence="7">Cyclin-dependent kinase inhibitor 2c</fullName>
    </submittedName>
</protein>
<evidence type="ECO:0000256" key="1">
    <source>
        <dbReference type="ARBA" id="ARBA00022737"/>
    </source>
</evidence>
<dbReference type="InterPro" id="IPR011009">
    <property type="entry name" value="Kinase-like_dom_sf"/>
</dbReference>
<dbReference type="InterPro" id="IPR013783">
    <property type="entry name" value="Ig-like_fold"/>
</dbReference>
<feature type="region of interest" description="Disordered" evidence="5">
    <location>
        <begin position="1299"/>
        <end position="1320"/>
    </location>
</feature>
<dbReference type="Proteomes" id="UP001150062">
    <property type="component" value="Unassembled WGS sequence"/>
</dbReference>
<accession>A0ABQ8YFW4</accession>
<comment type="caution">
    <text evidence="7">The sequence shown here is derived from an EMBL/GenBank/DDBJ whole genome shotgun (WGS) entry which is preliminary data.</text>
</comment>
<dbReference type="SUPFAM" id="SSF56112">
    <property type="entry name" value="Protein kinase-like (PK-like)"/>
    <property type="match status" value="1"/>
</dbReference>
<dbReference type="Pfam" id="PF00023">
    <property type="entry name" value="Ank"/>
    <property type="match status" value="1"/>
</dbReference>
<evidence type="ECO:0000259" key="6">
    <source>
        <dbReference type="PROSITE" id="PS50011"/>
    </source>
</evidence>
<dbReference type="InterPro" id="IPR014756">
    <property type="entry name" value="Ig_E-set"/>
</dbReference>
<organism evidence="7 8">
    <name type="scientific">Anaeramoeba flamelloides</name>
    <dbReference type="NCBI Taxonomy" id="1746091"/>
    <lineage>
        <taxon>Eukaryota</taxon>
        <taxon>Metamonada</taxon>
        <taxon>Anaeramoebidae</taxon>
        <taxon>Anaeramoeba</taxon>
    </lineage>
</organism>
<feature type="repeat" description="ANK" evidence="3">
    <location>
        <begin position="229"/>
        <end position="261"/>
    </location>
</feature>
<dbReference type="InterPro" id="IPR036770">
    <property type="entry name" value="Ankyrin_rpt-contain_sf"/>
</dbReference>
<evidence type="ECO:0000313" key="8">
    <source>
        <dbReference type="Proteomes" id="UP001150062"/>
    </source>
</evidence>
<dbReference type="Pfam" id="PF00069">
    <property type="entry name" value="Pkinase"/>
    <property type="match status" value="1"/>
</dbReference>
<dbReference type="SMART" id="SM00248">
    <property type="entry name" value="ANK"/>
    <property type="match status" value="7"/>
</dbReference>
<feature type="domain" description="Protein kinase" evidence="6">
    <location>
        <begin position="824"/>
        <end position="1107"/>
    </location>
</feature>
<feature type="repeat" description="ANK" evidence="3">
    <location>
        <begin position="32"/>
        <end position="58"/>
    </location>
</feature>
<feature type="compositionally biased region" description="Basic residues" evidence="5">
    <location>
        <begin position="627"/>
        <end position="641"/>
    </location>
</feature>
<evidence type="ECO:0000256" key="3">
    <source>
        <dbReference type="PROSITE-ProRule" id="PRU00023"/>
    </source>
</evidence>
<dbReference type="GO" id="GO:0004860">
    <property type="term" value="F:protein kinase inhibitor activity"/>
    <property type="evidence" value="ECO:0007669"/>
    <property type="project" value="UniProtKB-KW"/>
</dbReference>